<keyword evidence="1" id="KW-0732">Signal</keyword>
<dbReference type="RefSeq" id="WP_112745481.1">
    <property type="nucleotide sequence ID" value="NZ_QMFY01000001.1"/>
</dbReference>
<dbReference type="InterPro" id="IPR036249">
    <property type="entry name" value="Thioredoxin-like_sf"/>
</dbReference>
<dbReference type="Proteomes" id="UP000251889">
    <property type="component" value="Unassembled WGS sequence"/>
</dbReference>
<evidence type="ECO:0000313" key="4">
    <source>
        <dbReference type="Proteomes" id="UP000251889"/>
    </source>
</evidence>
<accession>A0A364Y827</accession>
<protein>
    <recommendedName>
        <fullName evidence="2">Thioredoxin domain-containing protein</fullName>
    </recommendedName>
</protein>
<dbReference type="Pfam" id="PF05176">
    <property type="entry name" value="ATP-synt_10"/>
    <property type="match status" value="1"/>
</dbReference>
<keyword evidence="4" id="KW-1185">Reference proteome</keyword>
<dbReference type="PROSITE" id="PS51352">
    <property type="entry name" value="THIOREDOXIN_2"/>
    <property type="match status" value="1"/>
</dbReference>
<dbReference type="InterPro" id="IPR013766">
    <property type="entry name" value="Thioredoxin_domain"/>
</dbReference>
<organism evidence="3 4">
    <name type="scientific">Pseudochryseolinea flava</name>
    <dbReference type="NCBI Taxonomy" id="2059302"/>
    <lineage>
        <taxon>Bacteria</taxon>
        <taxon>Pseudomonadati</taxon>
        <taxon>Bacteroidota</taxon>
        <taxon>Cytophagia</taxon>
        <taxon>Cytophagales</taxon>
        <taxon>Fulvivirgaceae</taxon>
        <taxon>Pseudochryseolinea</taxon>
    </lineage>
</organism>
<feature type="chain" id="PRO_5016703334" description="Thioredoxin domain-containing protein" evidence="1">
    <location>
        <begin position="21"/>
        <end position="182"/>
    </location>
</feature>
<evidence type="ECO:0000259" key="2">
    <source>
        <dbReference type="PROSITE" id="PS51352"/>
    </source>
</evidence>
<sequence length="182" mass="20666">MITRFLFTAVLAIMAFTVNAQVIGKTFPDMEAETVEDKKVKLPQDVKGKYTLLGLAYSKKSEDELNSWFQPVFEKFIQKTSGLLANFSYDVNVYFVPMFTGVNAAATGTAKRKALKNIDPQLLPYVLFYKGELKPYKEALDFEKKDIPYFFVLDANGKIVYATSGKYTADKMDKIENVMDEE</sequence>
<proteinExistence type="predicted"/>
<reference evidence="3 4" key="1">
    <citation type="submission" date="2018-06" db="EMBL/GenBank/DDBJ databases">
        <title>Chryseolinea flavus sp. nov., a member of the phylum Bacteroidetes isolated from soil.</title>
        <authorList>
            <person name="Li Y."/>
            <person name="Wang J."/>
        </authorList>
    </citation>
    <scope>NUCLEOTIDE SEQUENCE [LARGE SCALE GENOMIC DNA]</scope>
    <source>
        <strain evidence="3 4">SDU1-6</strain>
    </source>
</reference>
<dbReference type="OrthoDB" id="1118896at2"/>
<gene>
    <name evidence="3" type="ORF">DQQ10_04055</name>
</gene>
<dbReference type="SUPFAM" id="SSF52833">
    <property type="entry name" value="Thioredoxin-like"/>
    <property type="match status" value="1"/>
</dbReference>
<evidence type="ECO:0000313" key="3">
    <source>
        <dbReference type="EMBL" id="RAW03266.1"/>
    </source>
</evidence>
<comment type="caution">
    <text evidence="3">The sequence shown here is derived from an EMBL/GenBank/DDBJ whole genome shotgun (WGS) entry which is preliminary data.</text>
</comment>
<dbReference type="InterPro" id="IPR007849">
    <property type="entry name" value="ATP10"/>
</dbReference>
<evidence type="ECO:0000256" key="1">
    <source>
        <dbReference type="SAM" id="SignalP"/>
    </source>
</evidence>
<feature type="domain" description="Thioredoxin" evidence="2">
    <location>
        <begin position="21"/>
        <end position="182"/>
    </location>
</feature>
<dbReference type="EMBL" id="QMFY01000001">
    <property type="protein sequence ID" value="RAW03266.1"/>
    <property type="molecule type" value="Genomic_DNA"/>
</dbReference>
<feature type="signal peptide" evidence="1">
    <location>
        <begin position="1"/>
        <end position="20"/>
    </location>
</feature>
<name>A0A364Y827_9BACT</name>
<dbReference type="PANTHER" id="PTHR28106">
    <property type="entry name" value="MITOCHONDRIAL ATPASE COMPLEX SUBUNIT ATP10"/>
    <property type="match status" value="1"/>
</dbReference>
<dbReference type="PANTHER" id="PTHR28106:SF1">
    <property type="entry name" value="MITOCHONDRIAL ATPASE COMPLEX SUBUNIT ATP10"/>
    <property type="match status" value="1"/>
</dbReference>
<dbReference type="Gene3D" id="3.40.30.10">
    <property type="entry name" value="Glutaredoxin"/>
    <property type="match status" value="1"/>
</dbReference>
<dbReference type="AlphaFoldDB" id="A0A364Y827"/>